<accession>A0A447IJ91</accession>
<proteinExistence type="predicted"/>
<dbReference type="AlphaFoldDB" id="A0A447IJ91"/>
<sequence>MSNMPWAVYRCDRIQRGQTPQNEVFVSGHLTPGEAMDEANRLKAGDRSNSYIVGAA</sequence>
<dbReference type="RefSeq" id="WP_164555128.1">
    <property type="nucleotide sequence ID" value="NZ_UZWE01000021.1"/>
</dbReference>
<reference evidence="1 2" key="1">
    <citation type="submission" date="2018-12" db="EMBL/GenBank/DDBJ databases">
        <authorList>
            <person name="Criscuolo A."/>
        </authorList>
    </citation>
    <scope>NUCLEOTIDE SEQUENCE [LARGE SCALE GENOMIC DNA]</scope>
    <source>
        <strain evidence="1">ACIP1116241</strain>
    </source>
</reference>
<gene>
    <name evidence="1" type="ORF">PARHAE_00726</name>
</gene>
<evidence type="ECO:0000313" key="2">
    <source>
        <dbReference type="Proteomes" id="UP000270743"/>
    </source>
</evidence>
<name>A0A447IJ91_9RHOB</name>
<organism evidence="1 2">
    <name type="scientific">Paracoccus haematequi</name>
    <dbReference type="NCBI Taxonomy" id="2491866"/>
    <lineage>
        <taxon>Bacteria</taxon>
        <taxon>Pseudomonadati</taxon>
        <taxon>Pseudomonadota</taxon>
        <taxon>Alphaproteobacteria</taxon>
        <taxon>Rhodobacterales</taxon>
        <taxon>Paracoccaceae</taxon>
        <taxon>Paracoccus</taxon>
    </lineage>
</organism>
<keyword evidence="2" id="KW-1185">Reference proteome</keyword>
<dbReference type="EMBL" id="UZWE01000021">
    <property type="protein sequence ID" value="VDS07549.1"/>
    <property type="molecule type" value="Genomic_DNA"/>
</dbReference>
<dbReference type="Proteomes" id="UP000270743">
    <property type="component" value="Unassembled WGS sequence"/>
</dbReference>
<protein>
    <submittedName>
        <fullName evidence="1">Uncharacterized protein</fullName>
    </submittedName>
</protein>
<evidence type="ECO:0000313" key="1">
    <source>
        <dbReference type="EMBL" id="VDS07549.1"/>
    </source>
</evidence>